<feature type="non-terminal residue" evidence="1">
    <location>
        <position position="1"/>
    </location>
</feature>
<evidence type="ECO:0000313" key="1">
    <source>
        <dbReference type="EMBL" id="KAF2896172.1"/>
    </source>
</evidence>
<protein>
    <submittedName>
        <fullName evidence="1">Uncharacterized protein</fullName>
    </submittedName>
</protein>
<proteinExistence type="predicted"/>
<evidence type="ECO:0000313" key="2">
    <source>
        <dbReference type="Proteomes" id="UP000801492"/>
    </source>
</evidence>
<dbReference type="Proteomes" id="UP000801492">
    <property type="component" value="Unassembled WGS sequence"/>
</dbReference>
<comment type="caution">
    <text evidence="1">The sequence shown here is derived from an EMBL/GenBank/DDBJ whole genome shotgun (WGS) entry which is preliminary data.</text>
</comment>
<sequence>DVGLDAVLLQGEGDDERIIGMLVDFLRSPKEIIQLPRKNVTLVDSELRSPDLTLN</sequence>
<accession>A0A8K0GBW2</accession>
<reference evidence="1" key="1">
    <citation type="submission" date="2019-08" db="EMBL/GenBank/DDBJ databases">
        <title>The genome of the North American firefly Photinus pyralis.</title>
        <authorList>
            <consortium name="Photinus pyralis genome working group"/>
            <person name="Fallon T.R."/>
            <person name="Sander Lower S.E."/>
            <person name="Weng J.-K."/>
        </authorList>
    </citation>
    <scope>NUCLEOTIDE SEQUENCE</scope>
    <source>
        <strain evidence="1">TRF0915ILg1</strain>
        <tissue evidence="1">Whole body</tissue>
    </source>
</reference>
<gene>
    <name evidence="1" type="ORF">ILUMI_10003</name>
</gene>
<keyword evidence="2" id="KW-1185">Reference proteome</keyword>
<dbReference type="EMBL" id="VTPC01005323">
    <property type="protein sequence ID" value="KAF2896172.1"/>
    <property type="molecule type" value="Genomic_DNA"/>
</dbReference>
<organism evidence="1 2">
    <name type="scientific">Ignelater luminosus</name>
    <name type="common">Cucubano</name>
    <name type="synonym">Pyrophorus luminosus</name>
    <dbReference type="NCBI Taxonomy" id="2038154"/>
    <lineage>
        <taxon>Eukaryota</taxon>
        <taxon>Metazoa</taxon>
        <taxon>Ecdysozoa</taxon>
        <taxon>Arthropoda</taxon>
        <taxon>Hexapoda</taxon>
        <taxon>Insecta</taxon>
        <taxon>Pterygota</taxon>
        <taxon>Neoptera</taxon>
        <taxon>Endopterygota</taxon>
        <taxon>Coleoptera</taxon>
        <taxon>Polyphaga</taxon>
        <taxon>Elateriformia</taxon>
        <taxon>Elateroidea</taxon>
        <taxon>Elateridae</taxon>
        <taxon>Agrypninae</taxon>
        <taxon>Pyrophorini</taxon>
        <taxon>Ignelater</taxon>
    </lineage>
</organism>
<name>A0A8K0GBW2_IGNLU</name>
<dbReference type="AlphaFoldDB" id="A0A8K0GBW2"/>